<dbReference type="AlphaFoldDB" id="A0A1W1V2B1"/>
<dbReference type="Pfam" id="PF04025">
    <property type="entry name" value="RemA-like"/>
    <property type="match status" value="1"/>
</dbReference>
<name>A0A1W1V2B1_DESTI</name>
<dbReference type="OrthoDB" id="9811390at2"/>
<sequence>MFLHIGEDIVIPKKDIIGIFDKNTTTRAKTTKEYLELASLDNLIKQVGSDEKVKTFIITSKFVYLSPISSVTLNKRFNKAFELK</sequence>
<keyword evidence="2" id="KW-1185">Reference proteome</keyword>
<organism evidence="1 2">
    <name type="scientific">Desulfonispora thiosulfatigenes DSM 11270</name>
    <dbReference type="NCBI Taxonomy" id="656914"/>
    <lineage>
        <taxon>Bacteria</taxon>
        <taxon>Bacillati</taxon>
        <taxon>Bacillota</taxon>
        <taxon>Clostridia</taxon>
        <taxon>Eubacteriales</taxon>
        <taxon>Peptococcaceae</taxon>
        <taxon>Desulfonispora</taxon>
    </lineage>
</organism>
<dbReference type="EMBL" id="FWWT01000014">
    <property type="protein sequence ID" value="SMB87489.1"/>
    <property type="molecule type" value="Genomic_DNA"/>
</dbReference>
<evidence type="ECO:0000313" key="2">
    <source>
        <dbReference type="Proteomes" id="UP000192731"/>
    </source>
</evidence>
<accession>A0A1W1V2B1</accession>
<dbReference type="RefSeq" id="WP_084052689.1">
    <property type="nucleotide sequence ID" value="NZ_FWWT01000014.1"/>
</dbReference>
<dbReference type="InterPro" id="IPR007169">
    <property type="entry name" value="RemA-like"/>
</dbReference>
<protein>
    <recommendedName>
        <fullName evidence="3">DUF370 domain-containing protein</fullName>
    </recommendedName>
</protein>
<dbReference type="Proteomes" id="UP000192731">
    <property type="component" value="Unassembled WGS sequence"/>
</dbReference>
<evidence type="ECO:0000313" key="1">
    <source>
        <dbReference type="EMBL" id="SMB87489.1"/>
    </source>
</evidence>
<gene>
    <name evidence="1" type="ORF">SAMN00017405_1704</name>
</gene>
<evidence type="ECO:0008006" key="3">
    <source>
        <dbReference type="Google" id="ProtNLM"/>
    </source>
</evidence>
<proteinExistence type="predicted"/>
<dbReference type="NCBIfam" id="NF046065">
    <property type="entry name" value="MtxRegRemB"/>
    <property type="match status" value="1"/>
</dbReference>
<dbReference type="STRING" id="656914.SAMN00017405_1704"/>
<reference evidence="1 2" key="1">
    <citation type="submission" date="2017-04" db="EMBL/GenBank/DDBJ databases">
        <authorList>
            <person name="Afonso C.L."/>
            <person name="Miller P.J."/>
            <person name="Scott M.A."/>
            <person name="Spackman E."/>
            <person name="Goraichik I."/>
            <person name="Dimitrov K.M."/>
            <person name="Suarez D.L."/>
            <person name="Swayne D.E."/>
        </authorList>
    </citation>
    <scope>NUCLEOTIDE SEQUENCE [LARGE SCALE GENOMIC DNA]</scope>
    <source>
        <strain evidence="1 2">DSM 11270</strain>
    </source>
</reference>